<reference evidence="1 2" key="1">
    <citation type="submission" date="2011-07" db="EMBL/GenBank/DDBJ databases">
        <authorList>
            <person name="Coyne R."/>
            <person name="Brami D."/>
            <person name="Johnson J."/>
            <person name="Hostetler J."/>
            <person name="Hannick L."/>
            <person name="Clark T."/>
            <person name="Cassidy-Hanley D."/>
            <person name="Inman J."/>
        </authorList>
    </citation>
    <scope>NUCLEOTIDE SEQUENCE [LARGE SCALE GENOMIC DNA]</scope>
    <source>
        <strain evidence="1 2">G5</strain>
    </source>
</reference>
<evidence type="ECO:0000313" key="1">
    <source>
        <dbReference type="EMBL" id="EGR27282.1"/>
    </source>
</evidence>
<gene>
    <name evidence="1" type="ORF">IMG5_198730</name>
</gene>
<dbReference type="InParanoid" id="G0R5G0"/>
<dbReference type="RefSeq" id="XP_004024166.1">
    <property type="nucleotide sequence ID" value="XM_004024117.1"/>
</dbReference>
<keyword evidence="2" id="KW-1185">Reference proteome</keyword>
<dbReference type="STRING" id="857967.G0R5G0"/>
<protein>
    <submittedName>
        <fullName evidence="1">Uncharacterized protein</fullName>
    </submittedName>
</protein>
<accession>G0R5G0</accession>
<name>G0R5G0_ICHMU</name>
<organism evidence="1 2">
    <name type="scientific">Ichthyophthirius multifiliis</name>
    <name type="common">White spot disease agent</name>
    <name type="synonym">Ich</name>
    <dbReference type="NCBI Taxonomy" id="5932"/>
    <lineage>
        <taxon>Eukaryota</taxon>
        <taxon>Sar</taxon>
        <taxon>Alveolata</taxon>
        <taxon>Ciliophora</taxon>
        <taxon>Intramacronucleata</taxon>
        <taxon>Oligohymenophorea</taxon>
        <taxon>Hymenostomatida</taxon>
        <taxon>Ophryoglenina</taxon>
        <taxon>Ichthyophthirius</taxon>
    </lineage>
</organism>
<dbReference type="Proteomes" id="UP000008983">
    <property type="component" value="Unassembled WGS sequence"/>
</dbReference>
<proteinExistence type="predicted"/>
<dbReference type="OrthoDB" id="306953at2759"/>
<dbReference type="eggNOG" id="ENOG502SDSW">
    <property type="taxonomic scope" value="Eukaryota"/>
</dbReference>
<dbReference type="AlphaFoldDB" id="G0R5G0"/>
<sequence>MAEAFKKYQSFDFSKCNEWQTYYTNLFPIPPTNKVDRFKRKWYKNNIDQSFDIDYKEQETKQQQQYEEPPKPQPYKNNSLYTLENLLKIAVFPCSVLAEPYIVKICIVISSVLAVIRNKGMIKFSKEYLALVITSEFFHNIIFTISIPHAQYEFKNIIRSITPGPLKVVVEKLIMGYEKLLNLLTPSQ</sequence>
<dbReference type="GeneID" id="14903341"/>
<dbReference type="EMBL" id="GL984375">
    <property type="protein sequence ID" value="EGR27282.1"/>
    <property type="molecule type" value="Genomic_DNA"/>
</dbReference>
<evidence type="ECO:0000313" key="2">
    <source>
        <dbReference type="Proteomes" id="UP000008983"/>
    </source>
</evidence>